<dbReference type="PANTHER" id="PTHR33055">
    <property type="entry name" value="TRANSPOSASE FOR INSERTION SEQUENCE ELEMENT IS1111A"/>
    <property type="match status" value="1"/>
</dbReference>
<dbReference type="STRING" id="48936.NJ75_04450"/>
<name>A0A0B8ZFB7_9SPHN</name>
<dbReference type="EMBL" id="JRVC01000034">
    <property type="protein sequence ID" value="KHS41730.1"/>
    <property type="molecule type" value="Genomic_DNA"/>
</dbReference>
<reference evidence="3 4" key="1">
    <citation type="submission" date="2014-10" db="EMBL/GenBank/DDBJ databases">
        <title>Draft genome sequence of Novosphingobium subterraneum DSM 12447.</title>
        <authorList>
            <person name="Gan H.M."/>
            <person name="Gan H.Y."/>
            <person name="Savka M.A."/>
        </authorList>
    </citation>
    <scope>NUCLEOTIDE SEQUENCE [LARGE SCALE GENOMIC DNA]</scope>
    <source>
        <strain evidence="3 4">DSM 12447</strain>
    </source>
</reference>
<gene>
    <name evidence="3" type="ORF">NJ75_04450</name>
</gene>
<evidence type="ECO:0000256" key="1">
    <source>
        <dbReference type="SAM" id="MobiDB-lite"/>
    </source>
</evidence>
<dbReference type="GO" id="GO:0006313">
    <property type="term" value="P:DNA transposition"/>
    <property type="evidence" value="ECO:0007669"/>
    <property type="project" value="InterPro"/>
</dbReference>
<proteinExistence type="predicted"/>
<organism evidence="3 4">
    <name type="scientific">Novosphingobium subterraneum</name>
    <dbReference type="NCBI Taxonomy" id="48936"/>
    <lineage>
        <taxon>Bacteria</taxon>
        <taxon>Pseudomonadati</taxon>
        <taxon>Pseudomonadota</taxon>
        <taxon>Alphaproteobacteria</taxon>
        <taxon>Sphingomonadales</taxon>
        <taxon>Sphingomonadaceae</taxon>
        <taxon>Novosphingobium</taxon>
    </lineage>
</organism>
<accession>A0A0B8ZFB7</accession>
<dbReference type="Pfam" id="PF02371">
    <property type="entry name" value="Transposase_20"/>
    <property type="match status" value="1"/>
</dbReference>
<dbReference type="InterPro" id="IPR047650">
    <property type="entry name" value="Transpos_IS110"/>
</dbReference>
<comment type="caution">
    <text evidence="3">The sequence shown here is derived from an EMBL/GenBank/DDBJ whole genome shotgun (WGS) entry which is preliminary data.</text>
</comment>
<evidence type="ECO:0000313" key="3">
    <source>
        <dbReference type="EMBL" id="KHS41730.1"/>
    </source>
</evidence>
<dbReference type="Proteomes" id="UP000031338">
    <property type="component" value="Unassembled WGS sequence"/>
</dbReference>
<evidence type="ECO:0000313" key="4">
    <source>
        <dbReference type="Proteomes" id="UP000031338"/>
    </source>
</evidence>
<dbReference type="PATRIC" id="fig|48936.3.peg.4490"/>
<feature type="domain" description="Transposase IS116/IS110/IS902 C-terminal" evidence="2">
    <location>
        <begin position="17"/>
        <end position="87"/>
    </location>
</feature>
<dbReference type="GO" id="GO:0004803">
    <property type="term" value="F:transposase activity"/>
    <property type="evidence" value="ECO:0007669"/>
    <property type="project" value="InterPro"/>
</dbReference>
<feature type="region of interest" description="Disordered" evidence="1">
    <location>
        <begin position="121"/>
        <end position="146"/>
    </location>
</feature>
<dbReference type="InterPro" id="IPR003346">
    <property type="entry name" value="Transposase_20"/>
</dbReference>
<dbReference type="GO" id="GO:0003677">
    <property type="term" value="F:DNA binding"/>
    <property type="evidence" value="ECO:0007669"/>
    <property type="project" value="InterPro"/>
</dbReference>
<evidence type="ECO:0000259" key="2">
    <source>
        <dbReference type="Pfam" id="PF02371"/>
    </source>
</evidence>
<protein>
    <submittedName>
        <fullName evidence="3">Transposase IS116/IS110/IS902 family protein</fullName>
    </submittedName>
</protein>
<sequence length="146" mass="16603">MRLSAPTNDPRDRTDHALTIVAEAGDPRRFAHHCQFLKFCGLDLANCQWGTFRGRTKLYNYGNARLRCTFWMATQVAIRQRDNSFRDKLGRYVAGHGNDPDGRRKAMIALTAKMARRARCHKDGSRVPPVRRRGGHLMEGPLSIVP</sequence>
<keyword evidence="4" id="KW-1185">Reference proteome</keyword>
<dbReference type="AlphaFoldDB" id="A0A0B8ZFB7"/>